<feature type="disulfide bond" evidence="5">
    <location>
        <begin position="122"/>
        <end position="149"/>
    </location>
</feature>
<feature type="domain" description="Sushi" evidence="11">
    <location>
        <begin position="156"/>
        <end position="212"/>
    </location>
</feature>
<feature type="domain" description="Sushi" evidence="11">
    <location>
        <begin position="330"/>
        <end position="391"/>
    </location>
</feature>
<evidence type="ECO:0000259" key="8">
    <source>
        <dbReference type="PROSITE" id="PS50189"/>
    </source>
</evidence>
<feature type="disulfide bond" evidence="5">
    <location>
        <begin position="241"/>
        <end position="268"/>
    </location>
</feature>
<dbReference type="InterPro" id="IPR036179">
    <property type="entry name" value="Ig-like_dom_sf"/>
</dbReference>
<feature type="domain" description="Sushi" evidence="11">
    <location>
        <begin position="560"/>
        <end position="623"/>
    </location>
</feature>
<reference evidence="13" key="1">
    <citation type="submission" date="2022-11" db="UniProtKB">
        <authorList>
            <consortium name="EnsemblMetazoa"/>
        </authorList>
    </citation>
    <scope>IDENTIFICATION</scope>
</reference>
<evidence type="ECO:0000259" key="11">
    <source>
        <dbReference type="PROSITE" id="PS50923"/>
    </source>
</evidence>
<evidence type="ECO:0000313" key="14">
    <source>
        <dbReference type="Proteomes" id="UP000887568"/>
    </source>
</evidence>
<evidence type="ECO:0000256" key="7">
    <source>
        <dbReference type="SAM" id="SignalP"/>
    </source>
</evidence>
<dbReference type="OrthoDB" id="6103690at2759"/>
<feature type="domain" description="Sushi" evidence="11">
    <location>
        <begin position="954"/>
        <end position="1012"/>
    </location>
</feature>
<dbReference type="Gene3D" id="2.40.50.120">
    <property type="match status" value="1"/>
</dbReference>
<dbReference type="InterPro" id="IPR002223">
    <property type="entry name" value="Kunitz_BPTI"/>
</dbReference>
<evidence type="ECO:0000259" key="10">
    <source>
        <dbReference type="PROSITE" id="PS50835"/>
    </source>
</evidence>
<dbReference type="Gene3D" id="4.10.410.10">
    <property type="entry name" value="Pancreatic trypsin inhibitor Kunitz domain"/>
    <property type="match status" value="1"/>
</dbReference>
<dbReference type="PROSITE" id="PS51465">
    <property type="entry name" value="KAZAL_2"/>
    <property type="match status" value="1"/>
</dbReference>
<feature type="domain" description="Sushi" evidence="11">
    <location>
        <begin position="1013"/>
        <end position="1076"/>
    </location>
</feature>
<dbReference type="SUPFAM" id="SSF48726">
    <property type="entry name" value="Immunoglobulin"/>
    <property type="match status" value="2"/>
</dbReference>
<dbReference type="SMART" id="SM00409">
    <property type="entry name" value="IG"/>
    <property type="match status" value="3"/>
</dbReference>
<feature type="domain" description="BPTI/Kunitz inhibitor" evidence="9">
    <location>
        <begin position="1218"/>
        <end position="1272"/>
    </location>
</feature>
<proteinExistence type="inferred from homology"/>
<dbReference type="InterPro" id="IPR036058">
    <property type="entry name" value="Kazal_dom_sf"/>
</dbReference>
<dbReference type="InterPro" id="IPR013783">
    <property type="entry name" value="Ig-like_fold"/>
</dbReference>
<dbReference type="InterPro" id="IPR035976">
    <property type="entry name" value="Sushi/SCR/CCP_sf"/>
</dbReference>
<feature type="domain" description="Ig-like" evidence="10">
    <location>
        <begin position="471"/>
        <end position="560"/>
    </location>
</feature>
<evidence type="ECO:0000256" key="3">
    <source>
        <dbReference type="ARBA" id="ARBA00022737"/>
    </source>
</evidence>
<accession>A0A913Z5Z6</accession>
<comment type="similarity">
    <text evidence="1">Belongs to the WFIKKN family.</text>
</comment>
<dbReference type="PROSITE" id="PS50279">
    <property type="entry name" value="BPTI_KUNITZ_2"/>
    <property type="match status" value="1"/>
</dbReference>
<dbReference type="SUPFAM" id="SSF50242">
    <property type="entry name" value="TIMP-like"/>
    <property type="match status" value="1"/>
</dbReference>
<dbReference type="GO" id="GO:0004867">
    <property type="term" value="F:serine-type endopeptidase inhibitor activity"/>
    <property type="evidence" value="ECO:0007669"/>
    <property type="project" value="InterPro"/>
</dbReference>
<dbReference type="SMART" id="SM00280">
    <property type="entry name" value="KAZAL"/>
    <property type="match status" value="1"/>
</dbReference>
<dbReference type="SUPFAM" id="SSF100895">
    <property type="entry name" value="Kazal-type serine protease inhibitors"/>
    <property type="match status" value="1"/>
</dbReference>
<evidence type="ECO:0000259" key="9">
    <source>
        <dbReference type="PROSITE" id="PS50279"/>
    </source>
</evidence>
<dbReference type="CDD" id="cd00033">
    <property type="entry name" value="CCP"/>
    <property type="match status" value="9"/>
</dbReference>
<evidence type="ECO:0000256" key="1">
    <source>
        <dbReference type="ARBA" id="ARBA00005743"/>
    </source>
</evidence>
<evidence type="ECO:0000256" key="2">
    <source>
        <dbReference type="ARBA" id="ARBA00022729"/>
    </source>
</evidence>
<feature type="domain" description="Ig-like" evidence="10">
    <location>
        <begin position="687"/>
        <end position="781"/>
    </location>
</feature>
<dbReference type="SUPFAM" id="SSF57362">
    <property type="entry name" value="BPTI-like"/>
    <property type="match status" value="1"/>
</dbReference>
<dbReference type="GeneID" id="119720573"/>
<dbReference type="PROSITE" id="PS50923">
    <property type="entry name" value="SUSHI"/>
    <property type="match status" value="9"/>
</dbReference>
<feature type="chain" id="PRO_5038001224" evidence="7">
    <location>
        <begin position="32"/>
        <end position="1418"/>
    </location>
</feature>
<dbReference type="InterPro" id="IPR003599">
    <property type="entry name" value="Ig_sub"/>
</dbReference>
<organism evidence="13 14">
    <name type="scientific">Patiria miniata</name>
    <name type="common">Bat star</name>
    <name type="synonym">Asterina miniata</name>
    <dbReference type="NCBI Taxonomy" id="46514"/>
    <lineage>
        <taxon>Eukaryota</taxon>
        <taxon>Metazoa</taxon>
        <taxon>Echinodermata</taxon>
        <taxon>Eleutherozoa</taxon>
        <taxon>Asterozoa</taxon>
        <taxon>Asteroidea</taxon>
        <taxon>Valvatacea</taxon>
        <taxon>Valvatida</taxon>
        <taxon>Asterinidae</taxon>
        <taxon>Patiria</taxon>
    </lineage>
</organism>
<dbReference type="EnsemblMetazoa" id="XM_038190292.1">
    <property type="protein sequence ID" value="XP_038046220.1"/>
    <property type="gene ID" value="LOC119720573"/>
</dbReference>
<dbReference type="Gene3D" id="2.10.70.10">
    <property type="entry name" value="Complement Module, domain 1"/>
    <property type="match status" value="11"/>
</dbReference>
<feature type="disulfide bond" evidence="5">
    <location>
        <begin position="300"/>
        <end position="327"/>
    </location>
</feature>
<dbReference type="PROSITE" id="PS50835">
    <property type="entry name" value="IG_LIKE"/>
    <property type="match status" value="2"/>
</dbReference>
<feature type="domain" description="Sushi" evidence="11">
    <location>
        <begin position="271"/>
        <end position="329"/>
    </location>
</feature>
<dbReference type="Gene3D" id="2.60.40.10">
    <property type="entry name" value="Immunoglobulins"/>
    <property type="match status" value="1"/>
</dbReference>
<dbReference type="CDD" id="cd00109">
    <property type="entry name" value="Kunitz-type"/>
    <property type="match status" value="1"/>
</dbReference>
<keyword evidence="5" id="KW-0768">Sushi</keyword>
<dbReference type="InterPro" id="IPR008993">
    <property type="entry name" value="TIMP-like_OB-fold"/>
</dbReference>
<feature type="domain" description="NTR" evidence="8">
    <location>
        <begin position="1268"/>
        <end position="1406"/>
    </location>
</feature>
<comment type="caution">
    <text evidence="5">Lacks conserved residue(s) required for the propagation of feature annotation.</text>
</comment>
<dbReference type="InterPro" id="IPR036880">
    <property type="entry name" value="Kunitz_BPTI_sf"/>
</dbReference>
<dbReference type="InterPro" id="IPR001134">
    <property type="entry name" value="Netrin_domain"/>
</dbReference>
<dbReference type="Pfam" id="PF00014">
    <property type="entry name" value="Kunitz_BPTI"/>
    <property type="match status" value="1"/>
</dbReference>
<sequence>MKAKMVIPFRPTVLLVLAVSVLLVFPRTAECDEQTVTEGCGERDEYYSLRHVCKLACVTTDDCQAAEQCLCDGRCGPSCVDISDTSSCPLPITVHNNAMVWLSPPQGASVPGGFDTTVHFSCNPGYELIGHAESTCTSTGQWSEDSPYCISPDVQADCVEPAGLENGVVVVADNRSEARYDCQEGYTMTGRYPNIRCIPGVGWEPLQIECIRMKCSSPGTPINGIIMSLDFRYGSTVAYKCLPSFVVNGPASLTCLSNGNWDNEVPTCEVLSCPSPVFPGGTVSLSDEKLLIGTQASFQCPAGYDLKGPDSVECLDDLTWSNAPPDCEVATCIRPNIQTSGLSITTPRLVFSSGESITYRCLKWREQLHGDHTRQCGIGGRWTGKEPSCHEICTALRYGIPGGEWVDLPSDAKYNWNGGQRIYFCNEFFRMVGTSIFLCQNGEWSSSDFPRCEEDRSSSGQAYPIRSLTHPIVNGVLTVKQREAVVTLDCSFPTSSGDPVWERDGQRPSGRQDVSGEDQTTHYWYRLSLYNVAQSDAGIYQCTTNDQRQHSSTVRIEVITTCPDPGYQEGRQTNRETTGGVTAGRRGFVKFTCDEGYDMIGDYDQIGCNIDGNWNYNPPDCVKPNCLDSFRDDPDYGFSERAVLEDGTATQTFYCPVGYRMLQGGDTVLDEHLIITCQDGVWDGTTPSCVQRGDMITITTNAEMAHRDITAYGGNVVEINCTQIGPQPQPRWSMLVDDDILDLAAENVAGDVVLRFPTVSVADAGEYACSNLDMSYAETVNLKVIARCADPPVIPHVITDQSTSRLAYYVDDVVAFDCDEGFILHGSNYIQCTDDGWNATFPECVVGVNLGIYKDGKYLISGSNVLSTTGATVILDCGYNVSSQDASVDDLIGWWRITPNGERISMATHQRLLNYDDLHLLRLVLSDLTTDFTSPYVCGTIAQEGSVCTLFVTVPCGTPAPLANGNVVLSNGTSYLSFASYECLELYALNGVRQRQCQANGDWSNEAPICTLAYCPSLDLPVGAITSPDVNGKIIPIGATVSVRCEDGMLLSGSTEIVCRENGTLYLEQGAPTCTDPCLDHECPLGWRCSLVGDGPGCVSCLDESDCPLLGADEGTVCGTDAQDYPNACVLGVTACKNGDSSLSKAFDGPCIQGSLCYALPTFMGRRSPLCPQLERVFYYNSDPNVVSCTAVNGDECMLEGGFESMAYCEGNCSRNFCYDPPSEVGPCNQHQTYWTYDSNTKQCQPFLYGGCSGTRGNQNRFETLNDCIRSCSLGEVCQPCPYTMTVSNACFYGKHAMIITVTKAERFVRNDYIRLTVDVEAVLTPDRPGEVNFVRGTDQFIFCEGINLHLDSPCDLCPRLVPLVDQSYIFMSSTYRGNHLKLDEHSYVAEWTAELEEDIQAAVSCAGWVQNLNVIQN</sequence>
<dbReference type="SMART" id="SM00032">
    <property type="entry name" value="CCP"/>
    <property type="match status" value="11"/>
</dbReference>
<evidence type="ECO:0000259" key="12">
    <source>
        <dbReference type="PROSITE" id="PS51465"/>
    </source>
</evidence>
<feature type="signal peptide" evidence="7">
    <location>
        <begin position="1"/>
        <end position="31"/>
    </location>
</feature>
<feature type="domain" description="Sushi" evidence="11">
    <location>
        <begin position="786"/>
        <end position="846"/>
    </location>
</feature>
<dbReference type="Pfam" id="PF07648">
    <property type="entry name" value="Kazal_2"/>
    <property type="match status" value="1"/>
</dbReference>
<feature type="domain" description="Sushi" evidence="11">
    <location>
        <begin position="86"/>
        <end position="151"/>
    </location>
</feature>
<feature type="region of interest" description="Disordered" evidence="6">
    <location>
        <begin position="496"/>
        <end position="517"/>
    </location>
</feature>
<keyword evidence="3" id="KW-0677">Repeat</keyword>
<dbReference type="InterPro" id="IPR051277">
    <property type="entry name" value="SEZ6_CSMD_C4BPB_Regulators"/>
</dbReference>
<dbReference type="InterPro" id="IPR002350">
    <property type="entry name" value="Kazal_dom"/>
</dbReference>
<keyword evidence="14" id="KW-1185">Reference proteome</keyword>
<dbReference type="Proteomes" id="UP000887568">
    <property type="component" value="Unplaced"/>
</dbReference>
<feature type="domain" description="Sushi" evidence="11">
    <location>
        <begin position="213"/>
        <end position="270"/>
    </location>
</feature>
<protein>
    <submittedName>
        <fullName evidence="13">Uncharacterized protein</fullName>
    </submittedName>
</protein>
<dbReference type="Pfam" id="PF00084">
    <property type="entry name" value="Sushi"/>
    <property type="match status" value="10"/>
</dbReference>
<keyword evidence="2 7" id="KW-0732">Signal</keyword>
<name>A0A913Z5Z6_PATMI</name>
<dbReference type="PROSITE" id="PS50189">
    <property type="entry name" value="NTR"/>
    <property type="match status" value="1"/>
</dbReference>
<dbReference type="OMA" id="GEVCQPC"/>
<dbReference type="CDD" id="cd00104">
    <property type="entry name" value="KAZAL_FS"/>
    <property type="match status" value="1"/>
</dbReference>
<keyword evidence="4 5" id="KW-1015">Disulfide bond</keyword>
<evidence type="ECO:0000256" key="6">
    <source>
        <dbReference type="SAM" id="MobiDB-lite"/>
    </source>
</evidence>
<feature type="disulfide bond" evidence="5">
    <location>
        <begin position="983"/>
        <end position="1010"/>
    </location>
</feature>
<dbReference type="InterPro" id="IPR000436">
    <property type="entry name" value="Sushi_SCR_CCP_dom"/>
</dbReference>
<evidence type="ECO:0000313" key="13">
    <source>
        <dbReference type="EnsemblMetazoa" id="XP_038046220.1"/>
    </source>
</evidence>
<dbReference type="PANTHER" id="PTHR45656">
    <property type="entry name" value="PROTEIN CBR-CLEC-78"/>
    <property type="match status" value="1"/>
</dbReference>
<feature type="domain" description="Kazal-like" evidence="12">
    <location>
        <begin position="1099"/>
        <end position="1153"/>
    </location>
</feature>
<dbReference type="SUPFAM" id="SSF57535">
    <property type="entry name" value="Complement control module/SCR domain"/>
    <property type="match status" value="11"/>
</dbReference>
<dbReference type="PANTHER" id="PTHR45656:SF4">
    <property type="entry name" value="PROTEIN CBR-CLEC-78"/>
    <property type="match status" value="1"/>
</dbReference>
<evidence type="ECO:0000256" key="5">
    <source>
        <dbReference type="PROSITE-ProRule" id="PRU00302"/>
    </source>
</evidence>
<evidence type="ECO:0000256" key="4">
    <source>
        <dbReference type="ARBA" id="ARBA00023157"/>
    </source>
</evidence>
<dbReference type="InterPro" id="IPR007110">
    <property type="entry name" value="Ig-like_dom"/>
</dbReference>
<dbReference type="Gene3D" id="3.30.60.30">
    <property type="match status" value="1"/>
</dbReference>
<dbReference type="RefSeq" id="XP_038046220.1">
    <property type="nucleotide sequence ID" value="XM_038190292.1"/>
</dbReference>
<dbReference type="SMART" id="SM00131">
    <property type="entry name" value="KU"/>
    <property type="match status" value="1"/>
</dbReference>